<comment type="similarity">
    <text evidence="1">Belongs to the eukaryotic ribosomal protein eL22 family.</text>
</comment>
<proteinExistence type="inferred from homology"/>
<evidence type="ECO:0000256" key="2">
    <source>
        <dbReference type="ARBA" id="ARBA00022980"/>
    </source>
</evidence>
<dbReference type="Proteomes" id="UP000694843">
    <property type="component" value="Unplaced"/>
</dbReference>
<dbReference type="GO" id="GO:1990904">
    <property type="term" value="C:ribonucleoprotein complex"/>
    <property type="evidence" value="ECO:0007669"/>
    <property type="project" value="UniProtKB-KW"/>
</dbReference>
<sequence length="128" mass="14666">MPPPKTKVVVPTKGPLHSYIIDCSAPAKDGILNSVDFKRYLDQNFKVNGKRHNLENITLGLNEEAHTISVESTIPITKKYVKYLTQKYLCKHHMRDWVRVLSTGHNSSTYVLKYYKILNDDDDGDESD</sequence>
<accession>A0A8B7N8Z4</accession>
<dbReference type="GeneID" id="108667584"/>
<name>A0A8B7N8Z4_HYAAZ</name>
<gene>
    <name evidence="7 8" type="primary">LOC108667584</name>
</gene>
<dbReference type="Gene3D" id="3.30.1360.210">
    <property type="match status" value="1"/>
</dbReference>
<evidence type="ECO:0000256" key="4">
    <source>
        <dbReference type="ARBA" id="ARBA00040613"/>
    </source>
</evidence>
<dbReference type="KEGG" id="hazt:108667584"/>
<dbReference type="GO" id="GO:0005840">
    <property type="term" value="C:ribosome"/>
    <property type="evidence" value="ECO:0007669"/>
    <property type="project" value="UniProtKB-KW"/>
</dbReference>
<keyword evidence="6" id="KW-1185">Reference proteome</keyword>
<evidence type="ECO:0000313" key="7">
    <source>
        <dbReference type="RefSeq" id="XP_018010114.1"/>
    </source>
</evidence>
<dbReference type="InterPro" id="IPR038526">
    <property type="entry name" value="Ribosomal_eL22_sf"/>
</dbReference>
<reference evidence="7 8" key="1">
    <citation type="submission" date="2025-04" db="UniProtKB">
        <authorList>
            <consortium name="RefSeq"/>
        </authorList>
    </citation>
    <scope>IDENTIFICATION</scope>
    <source>
        <tissue evidence="7 8">Whole organism</tissue>
    </source>
</reference>
<evidence type="ECO:0000256" key="1">
    <source>
        <dbReference type="ARBA" id="ARBA00007817"/>
    </source>
</evidence>
<dbReference type="OMA" id="SVNKKHY"/>
<evidence type="ECO:0000256" key="3">
    <source>
        <dbReference type="ARBA" id="ARBA00023274"/>
    </source>
</evidence>
<evidence type="ECO:0000313" key="6">
    <source>
        <dbReference type="Proteomes" id="UP000694843"/>
    </source>
</evidence>
<dbReference type="InterPro" id="IPR002671">
    <property type="entry name" value="Ribosomal_eL22"/>
</dbReference>
<dbReference type="RefSeq" id="XP_018010115.1">
    <property type="nucleotide sequence ID" value="XM_018154626.2"/>
</dbReference>
<keyword evidence="3" id="KW-0687">Ribonucleoprotein</keyword>
<dbReference type="GO" id="GO:0003735">
    <property type="term" value="F:structural constituent of ribosome"/>
    <property type="evidence" value="ECO:0007669"/>
    <property type="project" value="InterPro"/>
</dbReference>
<dbReference type="GO" id="GO:0003723">
    <property type="term" value="F:RNA binding"/>
    <property type="evidence" value="ECO:0007669"/>
    <property type="project" value="TreeGrafter"/>
</dbReference>
<evidence type="ECO:0000313" key="8">
    <source>
        <dbReference type="RefSeq" id="XP_018010115.1"/>
    </source>
</evidence>
<dbReference type="AlphaFoldDB" id="A0A8B7N8Z4"/>
<dbReference type="RefSeq" id="XP_018010114.1">
    <property type="nucleotide sequence ID" value="XM_018154625.2"/>
</dbReference>
<dbReference type="OrthoDB" id="10259820at2759"/>
<keyword evidence="2 7" id="KW-0689">Ribosomal protein</keyword>
<dbReference type="PANTHER" id="PTHR10064:SF0">
    <property type="entry name" value="FI24544P1-RELATED"/>
    <property type="match status" value="1"/>
</dbReference>
<dbReference type="GO" id="GO:0002181">
    <property type="term" value="P:cytoplasmic translation"/>
    <property type="evidence" value="ECO:0007669"/>
    <property type="project" value="TreeGrafter"/>
</dbReference>
<evidence type="ECO:0000256" key="5">
    <source>
        <dbReference type="ARBA" id="ARBA00041214"/>
    </source>
</evidence>
<protein>
    <recommendedName>
        <fullName evidence="4">Large ribosomal subunit protein eL22</fullName>
    </recommendedName>
    <alternativeName>
        <fullName evidence="5">60S ribosomal protein L22</fullName>
    </alternativeName>
</protein>
<organism evidence="6 8">
    <name type="scientific">Hyalella azteca</name>
    <name type="common">Amphipod</name>
    <dbReference type="NCBI Taxonomy" id="294128"/>
    <lineage>
        <taxon>Eukaryota</taxon>
        <taxon>Metazoa</taxon>
        <taxon>Ecdysozoa</taxon>
        <taxon>Arthropoda</taxon>
        <taxon>Crustacea</taxon>
        <taxon>Multicrustacea</taxon>
        <taxon>Malacostraca</taxon>
        <taxon>Eumalacostraca</taxon>
        <taxon>Peracarida</taxon>
        <taxon>Amphipoda</taxon>
        <taxon>Senticaudata</taxon>
        <taxon>Talitrida</taxon>
        <taxon>Talitroidea</taxon>
        <taxon>Hyalellidae</taxon>
        <taxon>Hyalella</taxon>
    </lineage>
</organism>
<dbReference type="Pfam" id="PF01776">
    <property type="entry name" value="Ribosomal_L22e"/>
    <property type="match status" value="1"/>
</dbReference>
<dbReference type="PANTHER" id="PTHR10064">
    <property type="entry name" value="60S RIBOSOMAL PROTEIN L22"/>
    <property type="match status" value="1"/>
</dbReference>